<feature type="transmembrane region" description="Helical" evidence="1">
    <location>
        <begin position="256"/>
        <end position="275"/>
    </location>
</feature>
<keyword evidence="1" id="KW-0472">Membrane</keyword>
<dbReference type="Proteomes" id="UP000291259">
    <property type="component" value="Chromosome"/>
</dbReference>
<dbReference type="EMBL" id="CP035491">
    <property type="protein sequence ID" value="QAY74581.1"/>
    <property type="molecule type" value="Genomic_DNA"/>
</dbReference>
<protein>
    <submittedName>
        <fullName evidence="2">DUF2142 domain-containing protein</fullName>
    </submittedName>
</protein>
<organism evidence="2 3">
    <name type="scientific">Agromyces protaetiae</name>
    <dbReference type="NCBI Taxonomy" id="2509455"/>
    <lineage>
        <taxon>Bacteria</taxon>
        <taxon>Bacillati</taxon>
        <taxon>Actinomycetota</taxon>
        <taxon>Actinomycetes</taxon>
        <taxon>Micrococcales</taxon>
        <taxon>Microbacteriaceae</taxon>
        <taxon>Agromyces</taxon>
    </lineage>
</organism>
<evidence type="ECO:0000313" key="3">
    <source>
        <dbReference type="Proteomes" id="UP000291259"/>
    </source>
</evidence>
<feature type="transmembrane region" description="Helical" evidence="1">
    <location>
        <begin position="329"/>
        <end position="348"/>
    </location>
</feature>
<feature type="transmembrane region" description="Helical" evidence="1">
    <location>
        <begin position="12"/>
        <end position="32"/>
    </location>
</feature>
<proteinExistence type="predicted"/>
<name>A0A4V0YHG0_9MICO</name>
<dbReference type="OrthoDB" id="3266966at2"/>
<feature type="transmembrane region" description="Helical" evidence="1">
    <location>
        <begin position="384"/>
        <end position="403"/>
    </location>
</feature>
<dbReference type="KEGG" id="agf:ET445_15810"/>
<feature type="transmembrane region" description="Helical" evidence="1">
    <location>
        <begin position="415"/>
        <end position="434"/>
    </location>
</feature>
<feature type="transmembrane region" description="Helical" evidence="1">
    <location>
        <begin position="165"/>
        <end position="184"/>
    </location>
</feature>
<dbReference type="RefSeq" id="WP_129192125.1">
    <property type="nucleotide sequence ID" value="NZ_CP035491.1"/>
</dbReference>
<feature type="transmembrane region" description="Helical" evidence="1">
    <location>
        <begin position="214"/>
        <end position="229"/>
    </location>
</feature>
<accession>A0A4V0YHG0</accession>
<keyword evidence="1" id="KW-0812">Transmembrane</keyword>
<reference evidence="2 3" key="1">
    <citation type="submission" date="2019-01" db="EMBL/GenBank/DDBJ databases">
        <title>Genome sequencing of strain FW100M-8.</title>
        <authorList>
            <person name="Heo J."/>
            <person name="Kim S.-J."/>
            <person name="Kim J.-S."/>
            <person name="Hong S.-B."/>
            <person name="Kwon S.-W."/>
        </authorList>
    </citation>
    <scope>NUCLEOTIDE SEQUENCE [LARGE SCALE GENOMIC DNA]</scope>
    <source>
        <strain evidence="2 3">FW100M-8</strain>
    </source>
</reference>
<feature type="transmembrane region" description="Helical" evidence="1">
    <location>
        <begin position="463"/>
        <end position="484"/>
    </location>
</feature>
<dbReference type="Pfam" id="PF09913">
    <property type="entry name" value="DUF2142"/>
    <property type="match status" value="1"/>
</dbReference>
<feature type="transmembrane region" description="Helical" evidence="1">
    <location>
        <begin position="355"/>
        <end position="372"/>
    </location>
</feature>
<keyword evidence="3" id="KW-1185">Reference proteome</keyword>
<feature type="transmembrane region" description="Helical" evidence="1">
    <location>
        <begin position="135"/>
        <end position="158"/>
    </location>
</feature>
<feature type="transmembrane region" description="Helical" evidence="1">
    <location>
        <begin position="190"/>
        <end position="207"/>
    </location>
</feature>
<dbReference type="InterPro" id="IPR018674">
    <property type="entry name" value="DUF2142_membrane"/>
</dbReference>
<evidence type="ECO:0000313" key="2">
    <source>
        <dbReference type="EMBL" id="QAY74581.1"/>
    </source>
</evidence>
<evidence type="ECO:0000256" key="1">
    <source>
        <dbReference type="SAM" id="Phobius"/>
    </source>
</evidence>
<sequence>MRAWFGNSAVRRIIFGVTAAVLGFVALGAWAISSPVGSSPDDDYHLVSIWCGLGDREGICETPENAEPGGDTRMVPRSLFIDAVCYSYKPAVGAACMGDLDGAGLTETARGNFVGDYPPVFYGVMSLFVGEHIEASVLVMRFFNAALFVAFLSVLTWLTPAARRAAVVLPVVATAVPLGMFIIASVNPSSWALLSASTLWISLYNFFETTGRRRWLFAGLAALALVLGAGARADAAAYAGLAIVGVLILEARRTKAFWLSAIVPAVFIVVAIVFYRSSGQSSAASGGLGTVPGGQFARELFQAFIAVPDLWAGMLGRWGLGWLDTAMPALVWVSSLAIFAAVVFAGLARSGVRKYLAAGLMFAALWGVPTLLQAQSHAPVGNYIQPRYILPIAILVVAFALVATRERIDFSPAQIVVIVLALTAANSLALHTNIRRYVTGLDNSGVNLSYGVEWWWGEGVTPMVAWLIGSLAFGLCLALLGYLARSSVGQKLDRRAVPA</sequence>
<dbReference type="AlphaFoldDB" id="A0A4V0YHG0"/>
<keyword evidence="1" id="KW-1133">Transmembrane helix</keyword>
<feature type="transmembrane region" description="Helical" evidence="1">
    <location>
        <begin position="235"/>
        <end position="251"/>
    </location>
</feature>
<gene>
    <name evidence="2" type="ORF">ET445_15810</name>
</gene>